<keyword evidence="3" id="KW-0238">DNA-binding</keyword>
<dbReference type="EMBL" id="VIRM01000036">
    <property type="protein sequence ID" value="TQS18093.1"/>
    <property type="molecule type" value="Genomic_DNA"/>
</dbReference>
<accession>A0A544YMV6</accession>
<dbReference type="GO" id="GO:0003677">
    <property type="term" value="F:DNA binding"/>
    <property type="evidence" value="ECO:0007669"/>
    <property type="project" value="UniProtKB-KW"/>
</dbReference>
<name>A0A544YMV6_9ACTN</name>
<feature type="domain" description="HTH lysR-type" evidence="5">
    <location>
        <begin position="1"/>
        <end position="60"/>
    </location>
</feature>
<dbReference type="InterPro" id="IPR036388">
    <property type="entry name" value="WH-like_DNA-bd_sf"/>
</dbReference>
<dbReference type="Gene3D" id="3.40.190.290">
    <property type="match status" value="1"/>
</dbReference>
<dbReference type="GO" id="GO:0005829">
    <property type="term" value="C:cytosol"/>
    <property type="evidence" value="ECO:0007669"/>
    <property type="project" value="TreeGrafter"/>
</dbReference>
<dbReference type="GO" id="GO:0003700">
    <property type="term" value="F:DNA-binding transcription factor activity"/>
    <property type="evidence" value="ECO:0007669"/>
    <property type="project" value="InterPro"/>
</dbReference>
<evidence type="ECO:0000256" key="4">
    <source>
        <dbReference type="ARBA" id="ARBA00023163"/>
    </source>
</evidence>
<dbReference type="InterPro" id="IPR036390">
    <property type="entry name" value="WH_DNA-bd_sf"/>
</dbReference>
<evidence type="ECO:0000256" key="1">
    <source>
        <dbReference type="ARBA" id="ARBA00009437"/>
    </source>
</evidence>
<dbReference type="SUPFAM" id="SSF53850">
    <property type="entry name" value="Periplasmic binding protein-like II"/>
    <property type="match status" value="1"/>
</dbReference>
<evidence type="ECO:0000256" key="3">
    <source>
        <dbReference type="ARBA" id="ARBA00023125"/>
    </source>
</evidence>
<dbReference type="RefSeq" id="WP_142622286.1">
    <property type="nucleotide sequence ID" value="NZ_VIRM01000036.1"/>
</dbReference>
<dbReference type="PROSITE" id="PS50931">
    <property type="entry name" value="HTH_LYSR"/>
    <property type="match status" value="1"/>
</dbReference>
<dbReference type="Proteomes" id="UP000316541">
    <property type="component" value="Unassembled WGS sequence"/>
</dbReference>
<reference evidence="6 7" key="1">
    <citation type="submission" date="2019-07" db="EMBL/GenBank/DDBJ databases">
        <title>Microbispora hainanensis DSM 45428.</title>
        <authorList>
            <person name="Thawai C."/>
        </authorList>
    </citation>
    <scope>NUCLEOTIDE SEQUENCE [LARGE SCALE GENOMIC DNA]</scope>
    <source>
        <strain evidence="6 7">DSM 45428</strain>
    </source>
</reference>
<dbReference type="InterPro" id="IPR005119">
    <property type="entry name" value="LysR_subst-bd"/>
</dbReference>
<dbReference type="PANTHER" id="PTHR30419:SF2">
    <property type="entry name" value="LYSR FAMILY TRANSCRIPTIONAL REGULATOR"/>
    <property type="match status" value="1"/>
</dbReference>
<dbReference type="AlphaFoldDB" id="A0A544YMV6"/>
<dbReference type="SUPFAM" id="SSF46785">
    <property type="entry name" value="Winged helix' DNA-binding domain"/>
    <property type="match status" value="1"/>
</dbReference>
<gene>
    <name evidence="6" type="ORF">FLX08_25945</name>
</gene>
<comment type="caution">
    <text evidence="6">The sequence shown here is derived from an EMBL/GenBank/DDBJ whole genome shotgun (WGS) entry which is preliminary data.</text>
</comment>
<sequence length="307" mass="32834">MTYDLTDLQLFLQVVDEGSITGGAERSHLSLASASTRIKAMEKALGAPLLIRHRRGVVPSPAGWLLVAHARQVVEQIARMRSELSRYSDGLRSTLVISANTSATETLVSSVIVGFMADNPDIDLELEERPSHEIVAAVTDGRAELGIIADTVDSGRLERAMLRPDPLVVVTPPGHALAARAHVAFSECLGHPFVGFTEGNPLQEHLSGQAQPLGLRPRYRAHLPTTEAICSAVAAGVGIAVVPARAIDRWRRTYDLRVVDLTNSWAKRNLLLCGRRWSGLSGAAAALAVRLTAHEVPPAPPDDGGVA</sequence>
<dbReference type="Pfam" id="PF03466">
    <property type="entry name" value="LysR_substrate"/>
    <property type="match status" value="1"/>
</dbReference>
<dbReference type="InterPro" id="IPR000847">
    <property type="entry name" value="LysR_HTH_N"/>
</dbReference>
<evidence type="ECO:0000256" key="2">
    <source>
        <dbReference type="ARBA" id="ARBA00023015"/>
    </source>
</evidence>
<evidence type="ECO:0000313" key="7">
    <source>
        <dbReference type="Proteomes" id="UP000316541"/>
    </source>
</evidence>
<proteinExistence type="inferred from homology"/>
<evidence type="ECO:0000313" key="6">
    <source>
        <dbReference type="EMBL" id="TQS18093.1"/>
    </source>
</evidence>
<keyword evidence="2" id="KW-0805">Transcription regulation</keyword>
<dbReference type="Pfam" id="PF00126">
    <property type="entry name" value="HTH_1"/>
    <property type="match status" value="1"/>
</dbReference>
<evidence type="ECO:0000259" key="5">
    <source>
        <dbReference type="PROSITE" id="PS50931"/>
    </source>
</evidence>
<protein>
    <submittedName>
        <fullName evidence="6">LysR family transcriptional regulator</fullName>
    </submittedName>
</protein>
<dbReference type="InterPro" id="IPR050950">
    <property type="entry name" value="HTH-type_LysR_regulators"/>
</dbReference>
<comment type="similarity">
    <text evidence="1">Belongs to the LysR transcriptional regulatory family.</text>
</comment>
<organism evidence="6 7">
    <name type="scientific">Microbispora hainanensis</name>
    <dbReference type="NCBI Taxonomy" id="568844"/>
    <lineage>
        <taxon>Bacteria</taxon>
        <taxon>Bacillati</taxon>
        <taxon>Actinomycetota</taxon>
        <taxon>Actinomycetes</taxon>
        <taxon>Streptosporangiales</taxon>
        <taxon>Streptosporangiaceae</taxon>
        <taxon>Microbispora</taxon>
    </lineage>
</organism>
<dbReference type="Gene3D" id="1.10.10.10">
    <property type="entry name" value="Winged helix-like DNA-binding domain superfamily/Winged helix DNA-binding domain"/>
    <property type="match status" value="1"/>
</dbReference>
<keyword evidence="4" id="KW-0804">Transcription</keyword>
<dbReference type="PANTHER" id="PTHR30419">
    <property type="entry name" value="HTH-TYPE TRANSCRIPTIONAL REGULATOR YBHD"/>
    <property type="match status" value="1"/>
</dbReference>